<dbReference type="GO" id="GO:0007165">
    <property type="term" value="P:signal transduction"/>
    <property type="evidence" value="ECO:0007669"/>
    <property type="project" value="InterPro"/>
</dbReference>
<dbReference type="Gene3D" id="1.10.533.10">
    <property type="entry name" value="Death Domain, Fas"/>
    <property type="match status" value="1"/>
</dbReference>
<organism evidence="2 3">
    <name type="scientific">Cryptotermes secundus</name>
    <dbReference type="NCBI Taxonomy" id="105785"/>
    <lineage>
        <taxon>Eukaryota</taxon>
        <taxon>Metazoa</taxon>
        <taxon>Ecdysozoa</taxon>
        <taxon>Arthropoda</taxon>
        <taxon>Hexapoda</taxon>
        <taxon>Insecta</taxon>
        <taxon>Pterygota</taxon>
        <taxon>Neoptera</taxon>
        <taxon>Polyneoptera</taxon>
        <taxon>Dictyoptera</taxon>
        <taxon>Blattodea</taxon>
        <taxon>Blattoidea</taxon>
        <taxon>Termitoidae</taxon>
        <taxon>Kalotermitidae</taxon>
        <taxon>Cryptotermitinae</taxon>
        <taxon>Cryptotermes</taxon>
    </lineage>
</organism>
<dbReference type="InterPro" id="IPR000488">
    <property type="entry name" value="Death_dom"/>
</dbReference>
<gene>
    <name evidence="2" type="ORF">B7P43_G13884</name>
</gene>
<dbReference type="InParanoid" id="A0A2J7Q9H1"/>
<dbReference type="AlphaFoldDB" id="A0A2J7Q9H1"/>
<dbReference type="CDD" id="cd01670">
    <property type="entry name" value="Death"/>
    <property type="match status" value="1"/>
</dbReference>
<evidence type="ECO:0000259" key="1">
    <source>
        <dbReference type="PROSITE" id="PS50017"/>
    </source>
</evidence>
<dbReference type="OrthoDB" id="10374902at2759"/>
<dbReference type="InterPro" id="IPR011029">
    <property type="entry name" value="DEATH-like_dom_sf"/>
</dbReference>
<dbReference type="Pfam" id="PF00531">
    <property type="entry name" value="Death"/>
    <property type="match status" value="1"/>
</dbReference>
<comment type="caution">
    <text evidence="2">The sequence shown here is derived from an EMBL/GenBank/DDBJ whole genome shotgun (WGS) entry which is preliminary data.</text>
</comment>
<accession>A0A2J7Q9H1</accession>
<dbReference type="Proteomes" id="UP000235965">
    <property type="component" value="Unassembled WGS sequence"/>
</dbReference>
<dbReference type="PROSITE" id="PS50017">
    <property type="entry name" value="DEATH_DOMAIN"/>
    <property type="match status" value="1"/>
</dbReference>
<evidence type="ECO:0000313" key="2">
    <source>
        <dbReference type="EMBL" id="PNF25228.1"/>
    </source>
</evidence>
<name>A0A2J7Q9H1_9NEOP</name>
<dbReference type="SUPFAM" id="SSF47986">
    <property type="entry name" value="DEATH domain"/>
    <property type="match status" value="1"/>
</dbReference>
<sequence length="123" mass="13563">MGFAFLSTDVTREGNCTHAGTESSGDDADIMDSKRRLTERDICVVASQLGESWRVLGLRLNFKPETLDAIARSTCMTITNNIHGKMSENMLRVWSKLTTATAGRLAVVLWEMGHHAIAVQLQP</sequence>
<evidence type="ECO:0000313" key="3">
    <source>
        <dbReference type="Proteomes" id="UP000235965"/>
    </source>
</evidence>
<keyword evidence="3" id="KW-1185">Reference proteome</keyword>
<proteinExistence type="predicted"/>
<reference evidence="2 3" key="1">
    <citation type="submission" date="2017-12" db="EMBL/GenBank/DDBJ databases">
        <title>Hemimetabolous genomes reveal molecular basis of termite eusociality.</title>
        <authorList>
            <person name="Harrison M.C."/>
            <person name="Jongepier E."/>
            <person name="Robertson H.M."/>
            <person name="Arning N."/>
            <person name="Bitard-Feildel T."/>
            <person name="Chao H."/>
            <person name="Childers C.P."/>
            <person name="Dinh H."/>
            <person name="Doddapaneni H."/>
            <person name="Dugan S."/>
            <person name="Gowin J."/>
            <person name="Greiner C."/>
            <person name="Han Y."/>
            <person name="Hu H."/>
            <person name="Hughes D.S.T."/>
            <person name="Huylmans A.-K."/>
            <person name="Kemena C."/>
            <person name="Kremer L.P.M."/>
            <person name="Lee S.L."/>
            <person name="Lopez-Ezquerra A."/>
            <person name="Mallet L."/>
            <person name="Monroy-Kuhn J.M."/>
            <person name="Moser A."/>
            <person name="Murali S.C."/>
            <person name="Muzny D.M."/>
            <person name="Otani S."/>
            <person name="Piulachs M.-D."/>
            <person name="Poelchau M."/>
            <person name="Qu J."/>
            <person name="Schaub F."/>
            <person name="Wada-Katsumata A."/>
            <person name="Worley K.C."/>
            <person name="Xie Q."/>
            <person name="Ylla G."/>
            <person name="Poulsen M."/>
            <person name="Gibbs R.A."/>
            <person name="Schal C."/>
            <person name="Richards S."/>
            <person name="Belles X."/>
            <person name="Korb J."/>
            <person name="Bornberg-Bauer E."/>
        </authorList>
    </citation>
    <scope>NUCLEOTIDE SEQUENCE [LARGE SCALE GENOMIC DNA]</scope>
    <source>
        <tissue evidence="2">Whole body</tissue>
    </source>
</reference>
<feature type="domain" description="Death" evidence="1">
    <location>
        <begin position="38"/>
        <end position="123"/>
    </location>
</feature>
<dbReference type="EMBL" id="NEVH01016358">
    <property type="protein sequence ID" value="PNF25228.1"/>
    <property type="molecule type" value="Genomic_DNA"/>
</dbReference>
<protein>
    <recommendedName>
        <fullName evidence="1">Death domain-containing protein</fullName>
    </recommendedName>
</protein>